<dbReference type="SUPFAM" id="SSF51182">
    <property type="entry name" value="RmlC-like cupins"/>
    <property type="match status" value="1"/>
</dbReference>
<evidence type="ECO:0000313" key="1">
    <source>
        <dbReference type="EMBL" id="MBA0085014.1"/>
    </source>
</evidence>
<organism evidence="1 2">
    <name type="scientific">Candidatus Acidiferrum panamense</name>
    <dbReference type="NCBI Taxonomy" id="2741543"/>
    <lineage>
        <taxon>Bacteria</taxon>
        <taxon>Pseudomonadati</taxon>
        <taxon>Acidobacteriota</taxon>
        <taxon>Terriglobia</taxon>
        <taxon>Candidatus Acidiferrales</taxon>
        <taxon>Candidatus Acidiferrum</taxon>
    </lineage>
</organism>
<dbReference type="EMBL" id="JACDQQ010000818">
    <property type="protein sequence ID" value="MBA0085014.1"/>
    <property type="molecule type" value="Genomic_DNA"/>
</dbReference>
<evidence type="ECO:0008006" key="3">
    <source>
        <dbReference type="Google" id="ProtNLM"/>
    </source>
</evidence>
<dbReference type="InterPro" id="IPR014710">
    <property type="entry name" value="RmlC-like_jellyroll"/>
</dbReference>
<evidence type="ECO:0000313" key="2">
    <source>
        <dbReference type="Proteomes" id="UP000567293"/>
    </source>
</evidence>
<proteinExistence type="predicted"/>
<sequence length="100" mass="11470">MRIDHDGWQITVCDDLFIKQMVLEKTGIEVPQHVHKYNHATLLTLGMVRIWRDGELWGDFRAPHILEIQAGIAHRFVSLTPAVLYCIHNVARTGEVELKG</sequence>
<dbReference type="AlphaFoldDB" id="A0A7V8NPA1"/>
<dbReference type="Gene3D" id="2.60.120.10">
    <property type="entry name" value="Jelly Rolls"/>
    <property type="match status" value="1"/>
</dbReference>
<reference evidence="1" key="1">
    <citation type="submission" date="2020-06" db="EMBL/GenBank/DDBJ databases">
        <title>Legume-microbial interactions unlock mineral nutrients during tropical forest succession.</title>
        <authorList>
            <person name="Epihov D.Z."/>
        </authorList>
    </citation>
    <scope>NUCLEOTIDE SEQUENCE [LARGE SCALE GENOMIC DNA]</scope>
    <source>
        <strain evidence="1">Pan2503</strain>
    </source>
</reference>
<accession>A0A7V8NPA1</accession>
<comment type="caution">
    <text evidence="1">The sequence shown here is derived from an EMBL/GenBank/DDBJ whole genome shotgun (WGS) entry which is preliminary data.</text>
</comment>
<name>A0A7V8NPA1_9BACT</name>
<dbReference type="Proteomes" id="UP000567293">
    <property type="component" value="Unassembled WGS sequence"/>
</dbReference>
<gene>
    <name evidence="1" type="ORF">HRJ53_08460</name>
</gene>
<protein>
    <recommendedName>
        <fullName evidence="3">Cupin 2 conserved barrel domain-containing protein</fullName>
    </recommendedName>
</protein>
<dbReference type="InterPro" id="IPR011051">
    <property type="entry name" value="RmlC_Cupin_sf"/>
</dbReference>
<keyword evidence="2" id="KW-1185">Reference proteome</keyword>